<dbReference type="Proteomes" id="UP000039324">
    <property type="component" value="Unassembled WGS sequence"/>
</dbReference>
<evidence type="ECO:0000259" key="2">
    <source>
        <dbReference type="PROSITE" id="PS50011"/>
    </source>
</evidence>
<dbReference type="Pfam" id="PF00069">
    <property type="entry name" value="Pkinase"/>
    <property type="match status" value="1"/>
</dbReference>
<feature type="compositionally biased region" description="Acidic residues" evidence="1">
    <location>
        <begin position="216"/>
        <end position="226"/>
    </location>
</feature>
<feature type="region of interest" description="Disordered" evidence="1">
    <location>
        <begin position="638"/>
        <end position="664"/>
    </location>
</feature>
<evidence type="ECO:0000313" key="4">
    <source>
        <dbReference type="Proteomes" id="UP000039324"/>
    </source>
</evidence>
<name>A0A0G4ING0_PLABS</name>
<feature type="region of interest" description="Disordered" evidence="1">
    <location>
        <begin position="111"/>
        <end position="236"/>
    </location>
</feature>
<dbReference type="EMBL" id="CDSF01000076">
    <property type="protein sequence ID" value="CEO96771.1"/>
    <property type="molecule type" value="Genomic_DNA"/>
</dbReference>
<dbReference type="OrthoDB" id="440949at2759"/>
<dbReference type="InterPro" id="IPR008271">
    <property type="entry name" value="Ser/Thr_kinase_AS"/>
</dbReference>
<dbReference type="InterPro" id="IPR011009">
    <property type="entry name" value="Kinase-like_dom_sf"/>
</dbReference>
<dbReference type="PANTHER" id="PTHR44305">
    <property type="entry name" value="SI:DKEY-192D15.2-RELATED"/>
    <property type="match status" value="1"/>
</dbReference>
<dbReference type="OMA" id="CACEETD"/>
<dbReference type="InterPro" id="IPR000719">
    <property type="entry name" value="Prot_kinase_dom"/>
</dbReference>
<keyword evidence="4" id="KW-1185">Reference proteome</keyword>
<dbReference type="SUPFAM" id="SSF56112">
    <property type="entry name" value="Protein kinase-like (PK-like)"/>
    <property type="match status" value="1"/>
</dbReference>
<dbReference type="PROSITE" id="PS00108">
    <property type="entry name" value="PROTEIN_KINASE_ST"/>
    <property type="match status" value="1"/>
</dbReference>
<dbReference type="AlphaFoldDB" id="A0A0G4ING0"/>
<dbReference type="STRING" id="37360.A0A0G4ING0"/>
<reference evidence="3 4" key="1">
    <citation type="submission" date="2015-02" db="EMBL/GenBank/DDBJ databases">
        <authorList>
            <person name="Chooi Y.-H."/>
        </authorList>
    </citation>
    <scope>NUCLEOTIDE SEQUENCE [LARGE SCALE GENOMIC DNA]</scope>
    <source>
        <strain evidence="3">E3</strain>
    </source>
</reference>
<dbReference type="GO" id="GO:0004672">
    <property type="term" value="F:protein kinase activity"/>
    <property type="evidence" value="ECO:0007669"/>
    <property type="project" value="InterPro"/>
</dbReference>
<dbReference type="Gene3D" id="1.10.510.10">
    <property type="entry name" value="Transferase(Phosphotransferase) domain 1"/>
    <property type="match status" value="1"/>
</dbReference>
<gene>
    <name evidence="3" type="ORF">PBRA_005375</name>
</gene>
<feature type="compositionally biased region" description="Basic and acidic residues" evidence="1">
    <location>
        <begin position="169"/>
        <end position="181"/>
    </location>
</feature>
<evidence type="ECO:0000256" key="1">
    <source>
        <dbReference type="SAM" id="MobiDB-lite"/>
    </source>
</evidence>
<feature type="compositionally biased region" description="Polar residues" evidence="1">
    <location>
        <begin position="156"/>
        <end position="168"/>
    </location>
</feature>
<dbReference type="PANTHER" id="PTHR44305:SF25">
    <property type="entry name" value="CHROMOSOME UNDETERMINED SCAFFOLD_9, WHOLE GENOME SHOTGUN SEQUENCE"/>
    <property type="match status" value="1"/>
</dbReference>
<accession>A0A0G4ING0</accession>
<dbReference type="Gene3D" id="3.30.200.20">
    <property type="entry name" value="Phosphorylase Kinase, domain 1"/>
    <property type="match status" value="1"/>
</dbReference>
<dbReference type="InterPro" id="IPR053083">
    <property type="entry name" value="TF_kinase-domain_protein"/>
</dbReference>
<proteinExistence type="predicted"/>
<dbReference type="SMART" id="SM00220">
    <property type="entry name" value="S_TKc"/>
    <property type="match status" value="1"/>
</dbReference>
<protein>
    <recommendedName>
        <fullName evidence="2">Protein kinase domain-containing protein</fullName>
    </recommendedName>
</protein>
<dbReference type="PROSITE" id="PS50011">
    <property type="entry name" value="PROTEIN_KINASE_DOM"/>
    <property type="match status" value="1"/>
</dbReference>
<organism evidence="3 4">
    <name type="scientific">Plasmodiophora brassicae</name>
    <name type="common">Clubroot disease agent</name>
    <dbReference type="NCBI Taxonomy" id="37360"/>
    <lineage>
        <taxon>Eukaryota</taxon>
        <taxon>Sar</taxon>
        <taxon>Rhizaria</taxon>
        <taxon>Endomyxa</taxon>
        <taxon>Phytomyxea</taxon>
        <taxon>Plasmodiophorida</taxon>
        <taxon>Plasmodiophoridae</taxon>
        <taxon>Plasmodiophora</taxon>
    </lineage>
</organism>
<dbReference type="GO" id="GO:0005524">
    <property type="term" value="F:ATP binding"/>
    <property type="evidence" value="ECO:0007669"/>
    <property type="project" value="InterPro"/>
</dbReference>
<dbReference type="CDD" id="cd00180">
    <property type="entry name" value="PKc"/>
    <property type="match status" value="1"/>
</dbReference>
<evidence type="ECO:0000313" key="3">
    <source>
        <dbReference type="EMBL" id="CEO96771.1"/>
    </source>
</evidence>
<feature type="compositionally biased region" description="Polar residues" evidence="1">
    <location>
        <begin position="638"/>
        <end position="649"/>
    </location>
</feature>
<feature type="domain" description="Protein kinase" evidence="2">
    <location>
        <begin position="434"/>
        <end position="761"/>
    </location>
</feature>
<feature type="compositionally biased region" description="Basic residues" evidence="1">
    <location>
        <begin position="182"/>
        <end position="191"/>
    </location>
</feature>
<sequence>MEPAAGSSSHPAQVTFHVLRFVRLYCRDGDGDGDQSSALRVCSLHVDLLRSLAETRSLTALARLHDLQVAVFLAYEFCLEFEARLQPHITLRYIHRRRLSSLAMSCCAVSNFTEASPPSPKPEPESPRPSSRADDDNDDEPRATITVVPRLHLKRNSVQTATSTNTEYIEQRVRQEAEAKRLARSSKRSSRSFKDDKDGGGGCNNNAESAVHASYDDDDDATDSDDASSASDEAVDDDGTIIGKVFRRISNPLMSLGRSSLGRSSAESTALANLVRGLGSDPASKFSGKALSSSKTAASLKSKSLNSKSSAARVRTGSIASSTGPVHIQERYFQQRLRRRLYADRALHLAMLRLLLRLMVDRNGMALSPRLCHRTPTSHLPHQLNLPFIVHQHVNNPANRKALADLERLEVASSESAHRLVRLLSLASAHTALLEHRVRIAKGRFGEVLSSRVEGRQEPCAVKVVDVPATYHDYQVVPDLFSEITILERFRHRPNVTHVLDYAVTDDGYQVVMDLYAMSLRQWRLSLYRGEAPTPTKGMGLGKTFELLDACLDIYHRVLVAVQDLHDNHCIHFDLKCDNVLIRGKRAGGGVPVAALANMMDECDVCLADFGESLMWNPSLGESGQSLVGRGTENIQSPEILSLSDPNSPDQRRRASSTPRSAAMERQVVSTGADIWAIGCLLFELLTGEFMFEDRQGMPIFFQVISRSQPIISHKNKFTLASMFGEGVGETIADFLGSVLVRSVARRPPIQKVIAMYHALRSRLHHVKAETLQNEKQAAAIRLPLFFRRGRRCIADGDRVVIVGRDRNGPVVMVLVFLMVTYRISLLEAVLTLKQRGIIGAVEETIVRAVQCWAKQTIGAIFHGASSHNQFSCLCAMSIIKMASQVQTDTKVTPCACEETDDINCPSVSCWGAIRRTRNLYGLDLARLQWRQWSIGDLVMSRCRLDNLVVSGYVRPRTHRAAWTNLSCGECRFVFAAVPGHHDRVDLNHFQTDDAIAVVVNLTRTDDHRPRCFSLVTSPKRNHTRDCTSAED</sequence>
<feature type="compositionally biased region" description="Basic and acidic residues" evidence="1">
    <location>
        <begin position="122"/>
        <end position="134"/>
    </location>
</feature>